<dbReference type="PANTHER" id="PTHR12412:SF2">
    <property type="entry name" value="NUCLEAR CAP-BINDING PROTEIN SUBUNIT 1"/>
    <property type="match status" value="1"/>
</dbReference>
<dbReference type="GO" id="GO:0000339">
    <property type="term" value="F:RNA cap binding"/>
    <property type="evidence" value="ECO:0007669"/>
    <property type="project" value="InterPro"/>
</dbReference>
<gene>
    <name evidence="3" type="ORF">J437_LFUL000565</name>
</gene>
<dbReference type="PANTHER" id="PTHR12412">
    <property type="entry name" value="CAP BINDING PROTEIN"/>
    <property type="match status" value="1"/>
</dbReference>
<protein>
    <recommendedName>
        <fullName evidence="2">MIF4G-like type 2 domain-containing protein</fullName>
    </recommendedName>
</protein>
<dbReference type="GO" id="GO:0006406">
    <property type="term" value="P:mRNA export from nucleus"/>
    <property type="evidence" value="ECO:0007669"/>
    <property type="project" value="InterPro"/>
</dbReference>
<feature type="compositionally biased region" description="Low complexity" evidence="1">
    <location>
        <begin position="188"/>
        <end position="204"/>
    </location>
</feature>
<dbReference type="SUPFAM" id="SSF48371">
    <property type="entry name" value="ARM repeat"/>
    <property type="match status" value="1"/>
</dbReference>
<dbReference type="InterPro" id="IPR015174">
    <property type="entry name" value="MIF4G-like_typ-2"/>
</dbReference>
<dbReference type="Gene3D" id="1.25.40.180">
    <property type="match status" value="1"/>
</dbReference>
<evidence type="ECO:0000313" key="3">
    <source>
        <dbReference type="EMBL" id="KAG8223143.1"/>
    </source>
</evidence>
<dbReference type="GO" id="GO:0000184">
    <property type="term" value="P:nuclear-transcribed mRNA catabolic process, nonsense-mediated decay"/>
    <property type="evidence" value="ECO:0007669"/>
    <property type="project" value="TreeGrafter"/>
</dbReference>
<organism evidence="3 4">
    <name type="scientific">Ladona fulva</name>
    <name type="common">Scarce chaser dragonfly</name>
    <name type="synonym">Libellula fulva</name>
    <dbReference type="NCBI Taxonomy" id="123851"/>
    <lineage>
        <taxon>Eukaryota</taxon>
        <taxon>Metazoa</taxon>
        <taxon>Ecdysozoa</taxon>
        <taxon>Arthropoda</taxon>
        <taxon>Hexapoda</taxon>
        <taxon>Insecta</taxon>
        <taxon>Pterygota</taxon>
        <taxon>Palaeoptera</taxon>
        <taxon>Odonata</taxon>
        <taxon>Epiprocta</taxon>
        <taxon>Anisoptera</taxon>
        <taxon>Libelluloidea</taxon>
        <taxon>Libellulidae</taxon>
        <taxon>Ladona</taxon>
    </lineage>
</organism>
<dbReference type="Proteomes" id="UP000792457">
    <property type="component" value="Unassembled WGS sequence"/>
</dbReference>
<name>A0A8K0NVA8_LADFU</name>
<evidence type="ECO:0000259" key="2">
    <source>
        <dbReference type="Pfam" id="PF09090"/>
    </source>
</evidence>
<dbReference type="EMBL" id="KZ308153">
    <property type="protein sequence ID" value="KAG8223143.1"/>
    <property type="molecule type" value="Genomic_DNA"/>
</dbReference>
<feature type="compositionally biased region" description="Basic and acidic residues" evidence="1">
    <location>
        <begin position="222"/>
        <end position="237"/>
    </location>
</feature>
<evidence type="ECO:0000256" key="1">
    <source>
        <dbReference type="SAM" id="MobiDB-lite"/>
    </source>
</evidence>
<feature type="domain" description="MIF4G-like type 2" evidence="2">
    <location>
        <begin position="6"/>
        <end position="301"/>
    </location>
</feature>
<dbReference type="GO" id="GO:0005846">
    <property type="term" value="C:nuclear cap binding complex"/>
    <property type="evidence" value="ECO:0007669"/>
    <property type="project" value="InterPro"/>
</dbReference>
<dbReference type="GO" id="GO:0003729">
    <property type="term" value="F:mRNA binding"/>
    <property type="evidence" value="ECO:0007669"/>
    <property type="project" value="TreeGrafter"/>
</dbReference>
<dbReference type="InterPro" id="IPR016024">
    <property type="entry name" value="ARM-type_fold"/>
</dbReference>
<dbReference type="AlphaFoldDB" id="A0A8K0NVA8"/>
<evidence type="ECO:0000313" key="4">
    <source>
        <dbReference type="Proteomes" id="UP000792457"/>
    </source>
</evidence>
<dbReference type="InterPro" id="IPR027159">
    <property type="entry name" value="CBP80"/>
</dbReference>
<dbReference type="Pfam" id="PF09090">
    <property type="entry name" value="MIF4G_like_2"/>
    <property type="match status" value="1"/>
</dbReference>
<comment type="caution">
    <text evidence="3">The sequence shown here is derived from an EMBL/GenBank/DDBJ whole genome shotgun (WGS) entry which is preliminary data.</text>
</comment>
<dbReference type="GO" id="GO:0005634">
    <property type="term" value="C:nucleus"/>
    <property type="evidence" value="ECO:0007669"/>
    <property type="project" value="TreeGrafter"/>
</dbReference>
<accession>A0A8K0NVA8</accession>
<keyword evidence="4" id="KW-1185">Reference proteome</keyword>
<dbReference type="OrthoDB" id="10252707at2759"/>
<reference evidence="3" key="2">
    <citation type="submission" date="2017-10" db="EMBL/GenBank/DDBJ databases">
        <title>Ladona fulva Genome sequencing and assembly.</title>
        <authorList>
            <person name="Murali S."/>
            <person name="Richards S."/>
            <person name="Bandaranaike D."/>
            <person name="Bellair M."/>
            <person name="Blankenburg K."/>
            <person name="Chao H."/>
            <person name="Dinh H."/>
            <person name="Doddapaneni H."/>
            <person name="Dugan-Rocha S."/>
            <person name="Elkadiri S."/>
            <person name="Gnanaolivu R."/>
            <person name="Hernandez B."/>
            <person name="Skinner E."/>
            <person name="Javaid M."/>
            <person name="Lee S."/>
            <person name="Li M."/>
            <person name="Ming W."/>
            <person name="Munidasa M."/>
            <person name="Muniz J."/>
            <person name="Nguyen L."/>
            <person name="Hughes D."/>
            <person name="Osuji N."/>
            <person name="Pu L.-L."/>
            <person name="Puazo M."/>
            <person name="Qu C."/>
            <person name="Quiroz J."/>
            <person name="Raj R."/>
            <person name="Weissenberger G."/>
            <person name="Xin Y."/>
            <person name="Zou X."/>
            <person name="Han Y."/>
            <person name="Worley K."/>
            <person name="Muzny D."/>
            <person name="Gibbs R."/>
        </authorList>
    </citation>
    <scope>NUCLEOTIDE SEQUENCE</scope>
    <source>
        <strain evidence="3">Sampled in the wild</strain>
    </source>
</reference>
<proteinExistence type="predicted"/>
<feature type="region of interest" description="Disordered" evidence="1">
    <location>
        <begin position="178"/>
        <end position="237"/>
    </location>
</feature>
<sequence>MNSLFSSLPGTSAANQLAVAIRQKCTPEEVLNVLKDLPNPNQEEDGDCRFNPLKIDVFVQTLLHLGSKSFSHSFAAISKFHYVFKVLAESEEAQICILRNMFELWHNHQQMMCVLVDKMLKTQIIECSAVANWIFSKEMNAEFTKNYLWEILHLTIRKMSKHVGRLARELAEARERLRRAVDEESDGESSSSSDDANAEGSSGQTKKKSSKGASGGLPGVPQDDKERPTEEMVERMEERLEAAQADQKNLFLIIFQRFIMILSEHLVRCDTDGRDFNTYWYRWTIGRLQQVFLAHHEQVQKYSSTLETLLFTHDLDPHILEVFHQFVSLRA</sequence>
<reference evidence="3" key="1">
    <citation type="submission" date="2013-04" db="EMBL/GenBank/DDBJ databases">
        <authorList>
            <person name="Qu J."/>
            <person name="Murali S.C."/>
            <person name="Bandaranaike D."/>
            <person name="Bellair M."/>
            <person name="Blankenburg K."/>
            <person name="Chao H."/>
            <person name="Dinh H."/>
            <person name="Doddapaneni H."/>
            <person name="Downs B."/>
            <person name="Dugan-Rocha S."/>
            <person name="Elkadiri S."/>
            <person name="Gnanaolivu R.D."/>
            <person name="Hernandez B."/>
            <person name="Javaid M."/>
            <person name="Jayaseelan J.C."/>
            <person name="Lee S."/>
            <person name="Li M."/>
            <person name="Ming W."/>
            <person name="Munidasa M."/>
            <person name="Muniz J."/>
            <person name="Nguyen L."/>
            <person name="Ongeri F."/>
            <person name="Osuji N."/>
            <person name="Pu L.-L."/>
            <person name="Puazo M."/>
            <person name="Qu C."/>
            <person name="Quiroz J."/>
            <person name="Raj R."/>
            <person name="Weissenberger G."/>
            <person name="Xin Y."/>
            <person name="Zou X."/>
            <person name="Han Y."/>
            <person name="Richards S."/>
            <person name="Worley K."/>
            <person name="Muzny D."/>
            <person name="Gibbs R."/>
        </authorList>
    </citation>
    <scope>NUCLEOTIDE SEQUENCE</scope>
    <source>
        <strain evidence="3">Sampled in the wild</strain>
    </source>
</reference>